<dbReference type="InParanoid" id="A0A317XYU4"/>
<organism evidence="1 2">
    <name type="scientific">Testicularia cyperi</name>
    <dbReference type="NCBI Taxonomy" id="1882483"/>
    <lineage>
        <taxon>Eukaryota</taxon>
        <taxon>Fungi</taxon>
        <taxon>Dikarya</taxon>
        <taxon>Basidiomycota</taxon>
        <taxon>Ustilaginomycotina</taxon>
        <taxon>Ustilaginomycetes</taxon>
        <taxon>Ustilaginales</taxon>
        <taxon>Anthracoideaceae</taxon>
        <taxon>Testicularia</taxon>
    </lineage>
</organism>
<keyword evidence="2" id="KW-1185">Reference proteome</keyword>
<reference evidence="1 2" key="1">
    <citation type="journal article" date="2018" name="Mol. Biol. Evol.">
        <title>Broad Genomic Sampling Reveals a Smut Pathogenic Ancestry of the Fungal Clade Ustilaginomycotina.</title>
        <authorList>
            <person name="Kijpornyongpan T."/>
            <person name="Mondo S.J."/>
            <person name="Barry K."/>
            <person name="Sandor L."/>
            <person name="Lee J."/>
            <person name="Lipzen A."/>
            <person name="Pangilinan J."/>
            <person name="LaButti K."/>
            <person name="Hainaut M."/>
            <person name="Henrissat B."/>
            <person name="Grigoriev I.V."/>
            <person name="Spatafora J.W."/>
            <person name="Aime M.C."/>
        </authorList>
    </citation>
    <scope>NUCLEOTIDE SEQUENCE [LARGE SCALE GENOMIC DNA]</scope>
    <source>
        <strain evidence="1 2">MCA 3645</strain>
    </source>
</reference>
<dbReference type="EMBL" id="KZ819188">
    <property type="protein sequence ID" value="PWZ03068.1"/>
    <property type="molecule type" value="Genomic_DNA"/>
</dbReference>
<gene>
    <name evidence="1" type="ORF">BCV70DRAFT_214544</name>
</gene>
<proteinExistence type="predicted"/>
<protein>
    <submittedName>
        <fullName evidence="1">Uncharacterized protein</fullName>
    </submittedName>
</protein>
<evidence type="ECO:0000313" key="1">
    <source>
        <dbReference type="EMBL" id="PWZ03068.1"/>
    </source>
</evidence>
<sequence>MAAATPFTKSELEAPVNACFAVKCDKCGKTTWKGCGKHVDQVMSQVPKDDQCTCPRD</sequence>
<dbReference type="AlphaFoldDB" id="A0A317XYU4"/>
<dbReference type="PANTHER" id="PTHR34724">
    <property type="entry name" value="OS12G0596101 PROTEIN"/>
    <property type="match status" value="1"/>
</dbReference>
<name>A0A317XYU4_9BASI</name>
<dbReference type="PANTHER" id="PTHR34724:SF2">
    <property type="entry name" value="OS12G0596101 PROTEIN"/>
    <property type="match status" value="1"/>
</dbReference>
<evidence type="ECO:0000313" key="2">
    <source>
        <dbReference type="Proteomes" id="UP000246740"/>
    </source>
</evidence>
<accession>A0A317XYU4</accession>
<dbReference type="Proteomes" id="UP000246740">
    <property type="component" value="Unassembled WGS sequence"/>
</dbReference>